<dbReference type="EMBL" id="JALPTH010000013">
    <property type="protein sequence ID" value="MCK8678667.1"/>
    <property type="molecule type" value="Genomic_DNA"/>
</dbReference>
<protein>
    <recommendedName>
        <fullName evidence="4">WXG100 family type VII secretion target</fullName>
    </recommendedName>
</protein>
<sequence length="45" mass="5045">MTAHPTSPIYDQLVEEQGDVLTETRKLAEQTQEQASQVLDWTADA</sequence>
<feature type="compositionally biased region" description="Polar residues" evidence="1">
    <location>
        <begin position="29"/>
        <end position="39"/>
    </location>
</feature>
<keyword evidence="3" id="KW-1185">Reference proteome</keyword>
<dbReference type="Proteomes" id="UP001522868">
    <property type="component" value="Unassembled WGS sequence"/>
</dbReference>
<evidence type="ECO:0000313" key="3">
    <source>
        <dbReference type="Proteomes" id="UP001522868"/>
    </source>
</evidence>
<feature type="region of interest" description="Disordered" evidence="1">
    <location>
        <begin position="25"/>
        <end position="45"/>
    </location>
</feature>
<dbReference type="RefSeq" id="WP_248634319.1">
    <property type="nucleotide sequence ID" value="NZ_JALPTH010000013.1"/>
</dbReference>
<gene>
    <name evidence="2" type="ORF">M1O15_14975</name>
</gene>
<evidence type="ECO:0000313" key="2">
    <source>
        <dbReference type="EMBL" id="MCK8678667.1"/>
    </source>
</evidence>
<evidence type="ECO:0008006" key="4">
    <source>
        <dbReference type="Google" id="ProtNLM"/>
    </source>
</evidence>
<name>A0ABT0IBG2_9ACTN</name>
<reference evidence="2 3" key="1">
    <citation type="submission" date="2022-04" db="EMBL/GenBank/DDBJ databases">
        <title>Streptomyces sp. nov. LCR6-01 isolated from Lichen of Dirinaria sp.</title>
        <authorList>
            <person name="Kanchanasin P."/>
            <person name="Tanasupawat S."/>
            <person name="Phongsopitanun W."/>
        </authorList>
    </citation>
    <scope>NUCLEOTIDE SEQUENCE [LARGE SCALE GENOMIC DNA]</scope>
    <source>
        <strain evidence="2 3">LCR6-01</strain>
    </source>
</reference>
<organism evidence="2 3">
    <name type="scientific">Streptomyces lichenis</name>
    <dbReference type="NCBI Taxonomy" id="2306967"/>
    <lineage>
        <taxon>Bacteria</taxon>
        <taxon>Bacillati</taxon>
        <taxon>Actinomycetota</taxon>
        <taxon>Actinomycetes</taxon>
        <taxon>Kitasatosporales</taxon>
        <taxon>Streptomycetaceae</taxon>
        <taxon>Streptomyces</taxon>
    </lineage>
</organism>
<accession>A0ABT0IBG2</accession>
<proteinExistence type="predicted"/>
<evidence type="ECO:0000256" key="1">
    <source>
        <dbReference type="SAM" id="MobiDB-lite"/>
    </source>
</evidence>
<comment type="caution">
    <text evidence="2">The sequence shown here is derived from an EMBL/GenBank/DDBJ whole genome shotgun (WGS) entry which is preliminary data.</text>
</comment>